<dbReference type="SUPFAM" id="SSF53300">
    <property type="entry name" value="vWA-like"/>
    <property type="match status" value="1"/>
</dbReference>
<accession>A0A1W6LE29</accession>
<dbReference type="AlphaFoldDB" id="A0A1W6LE29"/>
<reference evidence="1 2" key="1">
    <citation type="submission" date="2016-04" db="EMBL/GenBank/DDBJ databases">
        <title>Complete genome sequence of natural rubber-degrading, novel Gram-negative bacterium, Rhizobacter gummiphilus strain NS21.</title>
        <authorList>
            <person name="Tabata M."/>
            <person name="Kasai D."/>
            <person name="Fukuda M."/>
        </authorList>
    </citation>
    <scope>NUCLEOTIDE SEQUENCE [LARGE SCALE GENOMIC DNA]</scope>
    <source>
        <strain evidence="1 2">NS21</strain>
    </source>
</reference>
<dbReference type="STRING" id="946333.A4W93_22745"/>
<dbReference type="Proteomes" id="UP000193427">
    <property type="component" value="Chromosome"/>
</dbReference>
<dbReference type="OrthoDB" id="5793213at2"/>
<protein>
    <submittedName>
        <fullName evidence="1">Uncharacterized protein</fullName>
    </submittedName>
</protein>
<keyword evidence="2" id="KW-1185">Reference proteome</keyword>
<dbReference type="Pfam" id="PF13519">
    <property type="entry name" value="VWA_2"/>
    <property type="match status" value="1"/>
</dbReference>
<dbReference type="KEGG" id="rgu:A4W93_22745"/>
<dbReference type="RefSeq" id="WP_085752801.1">
    <property type="nucleotide sequence ID" value="NZ_BSPR01000020.1"/>
</dbReference>
<dbReference type="Gene3D" id="3.40.50.410">
    <property type="entry name" value="von Willebrand factor, type A domain"/>
    <property type="match status" value="1"/>
</dbReference>
<dbReference type="EMBL" id="CP015118">
    <property type="protein sequence ID" value="ARN22500.1"/>
    <property type="molecule type" value="Genomic_DNA"/>
</dbReference>
<dbReference type="PANTHER" id="PTHR43473:SF2">
    <property type="entry name" value="MAGNESIUM-CHELATASE SUBUNIT CHLD, CHLOROPLASTIC"/>
    <property type="match status" value="1"/>
</dbReference>
<sequence length="184" mass="19256">MRTLAARGGSPLDRRHLRQRDLVAGAPALHCIVIDASGSMVGGGRLAKAKGIAAALADAAWRRRDEVAVLSFSGGHTLVHVPPGRARPRSGVRFATLGGGGGTSLARGLADADALLTRAARRHPHQVRWLWLLTDGRSAQEPGRPHAADHVRIVDLEGGRVNLGRNAALAARWGAGYLAAADFG</sequence>
<dbReference type="InterPro" id="IPR002035">
    <property type="entry name" value="VWF_A"/>
</dbReference>
<dbReference type="InterPro" id="IPR036465">
    <property type="entry name" value="vWFA_dom_sf"/>
</dbReference>
<organism evidence="1 2">
    <name type="scientific">Piscinibacter gummiphilus</name>
    <dbReference type="NCBI Taxonomy" id="946333"/>
    <lineage>
        <taxon>Bacteria</taxon>
        <taxon>Pseudomonadati</taxon>
        <taxon>Pseudomonadota</taxon>
        <taxon>Betaproteobacteria</taxon>
        <taxon>Burkholderiales</taxon>
        <taxon>Sphaerotilaceae</taxon>
        <taxon>Piscinibacter</taxon>
    </lineage>
</organism>
<evidence type="ECO:0000313" key="1">
    <source>
        <dbReference type="EMBL" id="ARN22500.1"/>
    </source>
</evidence>
<name>A0A1W6LE29_9BURK</name>
<evidence type="ECO:0000313" key="2">
    <source>
        <dbReference type="Proteomes" id="UP000193427"/>
    </source>
</evidence>
<proteinExistence type="predicted"/>
<gene>
    <name evidence="1" type="ORF">A4W93_22745</name>
</gene>
<dbReference type="PANTHER" id="PTHR43473">
    <property type="entry name" value="MAGNESIUM-CHELATASE SUBUNIT CHLD, CHLOROPLASTIC"/>
    <property type="match status" value="1"/>
</dbReference>